<name>A0ABC8TRT3_9AQUA</name>
<evidence type="ECO:0000256" key="5">
    <source>
        <dbReference type="ARBA" id="ARBA00022692"/>
    </source>
</evidence>
<dbReference type="PIRSF" id="PIRSF000641">
    <property type="entry name" value="SRK"/>
    <property type="match status" value="1"/>
</dbReference>
<evidence type="ECO:0000256" key="13">
    <source>
        <dbReference type="ARBA" id="ARBA00023170"/>
    </source>
</evidence>
<evidence type="ECO:0000313" key="25">
    <source>
        <dbReference type="Proteomes" id="UP001642360"/>
    </source>
</evidence>
<keyword evidence="9 17" id="KW-0067">ATP-binding</keyword>
<dbReference type="InterPro" id="IPR001480">
    <property type="entry name" value="Bulb-type_lectin_dom"/>
</dbReference>
<evidence type="ECO:0000256" key="4">
    <source>
        <dbReference type="ARBA" id="ARBA00022679"/>
    </source>
</evidence>
<feature type="domain" description="EGF-like" evidence="21">
    <location>
        <begin position="317"/>
        <end position="355"/>
    </location>
</feature>
<keyword evidence="5 19" id="KW-0812">Transmembrane</keyword>
<comment type="caution">
    <text evidence="24">The sequence shown here is derived from an EMBL/GenBank/DDBJ whole genome shotgun (WGS) entry which is preliminary data.</text>
</comment>
<dbReference type="AlphaFoldDB" id="A0ABC8TRT3"/>
<evidence type="ECO:0000256" key="3">
    <source>
        <dbReference type="ARBA" id="ARBA00022536"/>
    </source>
</evidence>
<dbReference type="InterPro" id="IPR011009">
    <property type="entry name" value="Kinase-like_dom_sf"/>
</dbReference>
<evidence type="ECO:0000256" key="18">
    <source>
        <dbReference type="PROSITE-ProRule" id="PRU00076"/>
    </source>
</evidence>
<reference evidence="24 25" key="1">
    <citation type="submission" date="2024-02" db="EMBL/GenBank/DDBJ databases">
        <authorList>
            <person name="Vignale AGUSTIN F."/>
            <person name="Sosa J E."/>
            <person name="Modenutti C."/>
        </authorList>
    </citation>
    <scope>NUCLEOTIDE SEQUENCE [LARGE SCALE GENOMIC DNA]</scope>
</reference>
<evidence type="ECO:0000256" key="9">
    <source>
        <dbReference type="ARBA" id="ARBA00022840"/>
    </source>
</evidence>
<evidence type="ECO:0000256" key="6">
    <source>
        <dbReference type="ARBA" id="ARBA00022729"/>
    </source>
</evidence>
<evidence type="ECO:0000256" key="19">
    <source>
        <dbReference type="SAM" id="Phobius"/>
    </source>
</evidence>
<keyword evidence="8 17" id="KW-0418">Kinase</keyword>
<evidence type="ECO:0000256" key="14">
    <source>
        <dbReference type="ARBA" id="ARBA00023180"/>
    </source>
</evidence>
<keyword evidence="2 17" id="KW-0723">Serine/threonine-protein kinase</keyword>
<dbReference type="GO" id="GO:0016020">
    <property type="term" value="C:membrane"/>
    <property type="evidence" value="ECO:0007669"/>
    <property type="project" value="UniProtKB-SubCell"/>
</dbReference>
<dbReference type="SUPFAM" id="SSF56112">
    <property type="entry name" value="Protein kinase-like (PK-like)"/>
    <property type="match status" value="1"/>
</dbReference>
<dbReference type="SMART" id="SM00108">
    <property type="entry name" value="B_lectin"/>
    <property type="match status" value="1"/>
</dbReference>
<feature type="domain" description="Bulb-type lectin" evidence="22">
    <location>
        <begin position="66"/>
        <end position="183"/>
    </location>
</feature>
<dbReference type="CDD" id="cd00053">
    <property type="entry name" value="EGF"/>
    <property type="match status" value="1"/>
</dbReference>
<evidence type="ECO:0000259" key="21">
    <source>
        <dbReference type="PROSITE" id="PS50026"/>
    </source>
</evidence>
<comment type="catalytic activity">
    <reaction evidence="15 17">
        <text>L-threonyl-[protein] + ATP = O-phospho-L-threonyl-[protein] + ADP + H(+)</text>
        <dbReference type="Rhea" id="RHEA:46608"/>
        <dbReference type="Rhea" id="RHEA-COMP:11060"/>
        <dbReference type="Rhea" id="RHEA-COMP:11605"/>
        <dbReference type="ChEBI" id="CHEBI:15378"/>
        <dbReference type="ChEBI" id="CHEBI:30013"/>
        <dbReference type="ChEBI" id="CHEBI:30616"/>
        <dbReference type="ChEBI" id="CHEBI:61977"/>
        <dbReference type="ChEBI" id="CHEBI:456216"/>
        <dbReference type="EC" id="2.7.11.1"/>
    </reaction>
</comment>
<keyword evidence="25" id="KW-1185">Reference proteome</keyword>
<dbReference type="Gene3D" id="3.30.200.20">
    <property type="entry name" value="Phosphorylase Kinase, domain 1"/>
    <property type="match status" value="1"/>
</dbReference>
<dbReference type="InterPro" id="IPR000742">
    <property type="entry name" value="EGF"/>
</dbReference>
<dbReference type="PANTHER" id="PTHR47974">
    <property type="entry name" value="OS07G0415500 PROTEIN"/>
    <property type="match status" value="1"/>
</dbReference>
<dbReference type="PROSITE" id="PS50948">
    <property type="entry name" value="PAN"/>
    <property type="match status" value="1"/>
</dbReference>
<protein>
    <recommendedName>
        <fullName evidence="17">Receptor-like serine/threonine-protein kinase</fullName>
        <ecNumber evidence="17">2.7.11.1</ecNumber>
    </recommendedName>
</protein>
<dbReference type="InterPro" id="IPR000858">
    <property type="entry name" value="S_locus_glycoprot_dom"/>
</dbReference>
<evidence type="ECO:0000256" key="7">
    <source>
        <dbReference type="ARBA" id="ARBA00022741"/>
    </source>
</evidence>
<dbReference type="CDD" id="cd14066">
    <property type="entry name" value="STKc_IRAK"/>
    <property type="match status" value="1"/>
</dbReference>
<dbReference type="EMBL" id="CAUOFW020005930">
    <property type="protein sequence ID" value="CAK9172142.1"/>
    <property type="molecule type" value="Genomic_DNA"/>
</dbReference>
<keyword evidence="11 19" id="KW-0472">Membrane</keyword>
<comment type="catalytic activity">
    <reaction evidence="16 17">
        <text>L-seryl-[protein] + ATP = O-phospho-L-seryl-[protein] + ADP + H(+)</text>
        <dbReference type="Rhea" id="RHEA:17989"/>
        <dbReference type="Rhea" id="RHEA-COMP:9863"/>
        <dbReference type="Rhea" id="RHEA-COMP:11604"/>
        <dbReference type="ChEBI" id="CHEBI:15378"/>
        <dbReference type="ChEBI" id="CHEBI:29999"/>
        <dbReference type="ChEBI" id="CHEBI:30616"/>
        <dbReference type="ChEBI" id="CHEBI:83421"/>
        <dbReference type="ChEBI" id="CHEBI:456216"/>
        <dbReference type="EC" id="2.7.11.1"/>
    </reaction>
</comment>
<evidence type="ECO:0000259" key="23">
    <source>
        <dbReference type="PROSITE" id="PS50948"/>
    </source>
</evidence>
<dbReference type="Gene3D" id="2.90.10.10">
    <property type="entry name" value="Bulb-type lectin domain"/>
    <property type="match status" value="2"/>
</dbReference>
<dbReference type="GO" id="GO:0005524">
    <property type="term" value="F:ATP binding"/>
    <property type="evidence" value="ECO:0007669"/>
    <property type="project" value="UniProtKB-KW"/>
</dbReference>
<dbReference type="FunFam" id="2.90.10.10:FF:000015">
    <property type="entry name" value="Serine/threonine-protein kinase"/>
    <property type="match status" value="1"/>
</dbReference>
<dbReference type="CDD" id="cd00028">
    <property type="entry name" value="B_lectin"/>
    <property type="match status" value="1"/>
</dbReference>
<keyword evidence="3 18" id="KW-0245">EGF-like domain</keyword>
<dbReference type="FunFam" id="3.30.200.20:FF:000059">
    <property type="entry name" value="S-receptor-like serine/threonine-protein kinase"/>
    <property type="match status" value="1"/>
</dbReference>
<dbReference type="SUPFAM" id="SSF51110">
    <property type="entry name" value="alpha-D-mannose-specific plant lectins"/>
    <property type="match status" value="1"/>
</dbReference>
<evidence type="ECO:0000256" key="16">
    <source>
        <dbReference type="ARBA" id="ARBA00048679"/>
    </source>
</evidence>
<dbReference type="InterPro" id="IPR000719">
    <property type="entry name" value="Prot_kinase_dom"/>
</dbReference>
<evidence type="ECO:0000256" key="17">
    <source>
        <dbReference type="PIRNR" id="PIRNR000641"/>
    </source>
</evidence>
<keyword evidence="6" id="KW-0732">Signal</keyword>
<comment type="caution">
    <text evidence="18">Lacks conserved residue(s) required for the propagation of feature annotation.</text>
</comment>
<evidence type="ECO:0000256" key="1">
    <source>
        <dbReference type="ARBA" id="ARBA00004479"/>
    </source>
</evidence>
<dbReference type="Pfam" id="PF00954">
    <property type="entry name" value="S_locus_glycop"/>
    <property type="match status" value="1"/>
</dbReference>
<evidence type="ECO:0000256" key="8">
    <source>
        <dbReference type="ARBA" id="ARBA00022777"/>
    </source>
</evidence>
<organism evidence="24 25">
    <name type="scientific">Ilex paraguariensis</name>
    <name type="common">yerba mate</name>
    <dbReference type="NCBI Taxonomy" id="185542"/>
    <lineage>
        <taxon>Eukaryota</taxon>
        <taxon>Viridiplantae</taxon>
        <taxon>Streptophyta</taxon>
        <taxon>Embryophyta</taxon>
        <taxon>Tracheophyta</taxon>
        <taxon>Spermatophyta</taxon>
        <taxon>Magnoliopsida</taxon>
        <taxon>eudicotyledons</taxon>
        <taxon>Gunneridae</taxon>
        <taxon>Pentapetalae</taxon>
        <taxon>asterids</taxon>
        <taxon>campanulids</taxon>
        <taxon>Aquifoliales</taxon>
        <taxon>Aquifoliaceae</taxon>
        <taxon>Ilex</taxon>
    </lineage>
</organism>
<dbReference type="Pfam" id="PF00069">
    <property type="entry name" value="Pkinase"/>
    <property type="match status" value="1"/>
</dbReference>
<dbReference type="GO" id="GO:0004674">
    <property type="term" value="F:protein serine/threonine kinase activity"/>
    <property type="evidence" value="ECO:0007669"/>
    <property type="project" value="UniProtKB-KW"/>
</dbReference>
<comment type="subcellular location">
    <subcellularLocation>
        <location evidence="1">Membrane</location>
        <topology evidence="1">Single-pass type I membrane protein</topology>
    </subcellularLocation>
</comment>
<dbReference type="Gene3D" id="1.10.510.10">
    <property type="entry name" value="Transferase(Phosphotransferase) domain 1"/>
    <property type="match status" value="1"/>
</dbReference>
<dbReference type="InterPro" id="IPR003609">
    <property type="entry name" value="Pan_app"/>
</dbReference>
<evidence type="ECO:0000256" key="11">
    <source>
        <dbReference type="ARBA" id="ARBA00023136"/>
    </source>
</evidence>
<evidence type="ECO:0000256" key="2">
    <source>
        <dbReference type="ARBA" id="ARBA00022527"/>
    </source>
</evidence>
<dbReference type="InterPro" id="IPR008271">
    <property type="entry name" value="Ser/Thr_kinase_AS"/>
</dbReference>
<dbReference type="PROSITE" id="PS50026">
    <property type="entry name" value="EGF_3"/>
    <property type="match status" value="1"/>
</dbReference>
<feature type="domain" description="Protein kinase" evidence="20">
    <location>
        <begin position="548"/>
        <end position="830"/>
    </location>
</feature>
<dbReference type="FunFam" id="1.10.510.10:FF:000537">
    <property type="entry name" value="Putative receptor-like protein kinase"/>
    <property type="match status" value="1"/>
</dbReference>
<keyword evidence="14" id="KW-0325">Glycoprotein</keyword>
<dbReference type="PANTHER" id="PTHR47974:SF3">
    <property type="entry name" value="RECEPTOR-LIKE SERINE_THREONINE-PROTEIN KINASE"/>
    <property type="match status" value="1"/>
</dbReference>
<dbReference type="Proteomes" id="UP001642360">
    <property type="component" value="Unassembled WGS sequence"/>
</dbReference>
<dbReference type="EC" id="2.7.11.1" evidence="17"/>
<evidence type="ECO:0000256" key="10">
    <source>
        <dbReference type="ARBA" id="ARBA00022989"/>
    </source>
</evidence>
<keyword evidence="7 17" id="KW-0547">Nucleotide-binding</keyword>
<evidence type="ECO:0000256" key="15">
    <source>
        <dbReference type="ARBA" id="ARBA00047899"/>
    </source>
</evidence>
<gene>
    <name evidence="24" type="ORF">ILEXP_LOCUS41776</name>
</gene>
<feature type="domain" description="Apple" evidence="23">
    <location>
        <begin position="361"/>
        <end position="448"/>
    </location>
</feature>
<keyword evidence="13" id="KW-0675">Receptor</keyword>
<proteinExistence type="inferred from homology"/>
<sequence length="830" mass="92452">MTLSIVGHSILEPIIVDMFLPCSVFLSPTFSDSNSSLFGYVFAHFEQSDGFLVSETSSSSKPPSTLRIGSSLSVETPNDVLISSNGVFTAGFHPIGENAFVFAVWFTKSYGPTVVWMANRDQPVNGQGSKLSLLKDGNLILSDAGRTTIWTTSTNSAQQLHLHDIGNLVLSAYQDDTVLWQSFDSPTNTLLPQQQLTRYTTLISSRSHTNHSSGFYKLFFDNDNMLCLLYDGPEVSSIYWPDPWLLSWETGRTTYNSSKIAVLDSSGYFRSSDSLEFSSADFGLGYQRRLTLDFDGNLRLYSLNDMTGNWTVTWQAMSDPCRVHGVCGPNGICSYGSGAGRGCSCVPGYKVKNPRDWFDGCELEFDFSGEDHSTTFDSVSEVELFGYEYNVFRNSSLENCKALCLQSSTCKGFLIKFEDGTYNCYAKTFLLNGKHSPNLLGTLYVKLNVSRNQFFFSSEAVKEISLNCSGQWTVQLDRTYQRNNENKFLNYMVWFACAVAVVETLCIALVWCLLYRTQKDSGAATQGYVLATNTYIKFTYAELKKATQGFSEEIGRGGAGVVYKGVLSDNRIAAIKRLSEANKGEAEFLAEVSSIGGLHHMNLIEMWGYCAEGKHRLLVYEYMENGSLAENLNSTLSWERRFKIAMGTAKGLAYLHEECLEWVLHCDVKPQNILLDSLYHPKVADFGLSKVLNRGGGYNASFSKMRGTRGYMAPEWVFNLPITSKVDVYSYGIVVLEMISGRSPTGVHAADDEGQNEPGRVVTWVRNMMHGAAAMNSWIQNVVDPRMGGEYDIGKMETLLRVALQCVEEDGDARPTMKQVVEMLLCHENL</sequence>
<evidence type="ECO:0000259" key="22">
    <source>
        <dbReference type="PROSITE" id="PS50927"/>
    </source>
</evidence>
<comment type="similarity">
    <text evidence="17">Belongs to the protein kinase superfamily. Ser/Thr protein kinase family.</text>
</comment>
<keyword evidence="10 19" id="KW-1133">Transmembrane helix</keyword>
<evidence type="ECO:0000259" key="20">
    <source>
        <dbReference type="PROSITE" id="PS50011"/>
    </source>
</evidence>
<dbReference type="Pfam" id="PF01453">
    <property type="entry name" value="B_lectin"/>
    <property type="match status" value="1"/>
</dbReference>
<feature type="transmembrane region" description="Helical" evidence="19">
    <location>
        <begin position="491"/>
        <end position="514"/>
    </location>
</feature>
<accession>A0ABC8TRT3</accession>
<dbReference type="InterPro" id="IPR036426">
    <property type="entry name" value="Bulb-type_lectin_dom_sf"/>
</dbReference>
<keyword evidence="12" id="KW-1015">Disulfide bond</keyword>
<dbReference type="PROSITE" id="PS50927">
    <property type="entry name" value="BULB_LECTIN"/>
    <property type="match status" value="1"/>
</dbReference>
<evidence type="ECO:0000256" key="12">
    <source>
        <dbReference type="ARBA" id="ARBA00023157"/>
    </source>
</evidence>
<dbReference type="InterPro" id="IPR024171">
    <property type="entry name" value="SRK-like_kinase"/>
</dbReference>
<evidence type="ECO:0000313" key="24">
    <source>
        <dbReference type="EMBL" id="CAK9172142.1"/>
    </source>
</evidence>
<dbReference type="SMART" id="SM00220">
    <property type="entry name" value="S_TKc"/>
    <property type="match status" value="1"/>
</dbReference>
<dbReference type="PROSITE" id="PS00108">
    <property type="entry name" value="PROTEIN_KINASE_ST"/>
    <property type="match status" value="1"/>
</dbReference>
<dbReference type="PROSITE" id="PS50011">
    <property type="entry name" value="PROTEIN_KINASE_DOM"/>
    <property type="match status" value="1"/>
</dbReference>
<keyword evidence="4 17" id="KW-0808">Transferase</keyword>